<dbReference type="InterPro" id="IPR023996">
    <property type="entry name" value="TonB-dep_OMP_SusC/RagA"/>
</dbReference>
<keyword evidence="4" id="KW-0675">Receptor</keyword>
<comment type="subcellular location">
    <subcellularLocation>
        <location evidence="1">Cell outer membrane</location>
    </subcellularLocation>
</comment>
<dbReference type="EMBL" id="AJWZ01003743">
    <property type="protein sequence ID" value="EKC67383.1"/>
    <property type="molecule type" value="Genomic_DNA"/>
</dbReference>
<accession>K1TCD9</accession>
<evidence type="ECO:0000256" key="1">
    <source>
        <dbReference type="ARBA" id="ARBA00004442"/>
    </source>
</evidence>
<dbReference type="NCBIfam" id="TIGR04056">
    <property type="entry name" value="OMP_RagA_SusC"/>
    <property type="match status" value="1"/>
</dbReference>
<keyword evidence="3" id="KW-0998">Cell outer membrane</keyword>
<proteinExistence type="predicted"/>
<dbReference type="InterPro" id="IPR036942">
    <property type="entry name" value="Beta-barrel_TonB_sf"/>
</dbReference>
<dbReference type="AlphaFoldDB" id="K1TCD9"/>
<evidence type="ECO:0000256" key="2">
    <source>
        <dbReference type="ARBA" id="ARBA00023136"/>
    </source>
</evidence>
<evidence type="ECO:0000313" key="4">
    <source>
        <dbReference type="EMBL" id="EKC67383.1"/>
    </source>
</evidence>
<organism evidence="4">
    <name type="scientific">human gut metagenome</name>
    <dbReference type="NCBI Taxonomy" id="408170"/>
    <lineage>
        <taxon>unclassified sequences</taxon>
        <taxon>metagenomes</taxon>
        <taxon>organismal metagenomes</taxon>
    </lineage>
</organism>
<gene>
    <name evidence="4" type="ORF">OBE_05473</name>
</gene>
<dbReference type="Gene3D" id="2.40.170.20">
    <property type="entry name" value="TonB-dependent receptor, beta-barrel domain"/>
    <property type="match status" value="1"/>
</dbReference>
<comment type="caution">
    <text evidence="4">The sequence shown here is derived from an EMBL/GenBank/DDBJ whole genome shotgun (WGS) entry which is preliminary data.</text>
</comment>
<dbReference type="GO" id="GO:0009279">
    <property type="term" value="C:cell outer membrane"/>
    <property type="evidence" value="ECO:0007669"/>
    <property type="project" value="UniProtKB-SubCell"/>
</dbReference>
<protein>
    <submittedName>
        <fullName evidence="4">Protein containing TonB-dependent receptor, beta-barrel domain protein</fullName>
    </submittedName>
</protein>
<reference evidence="4" key="1">
    <citation type="journal article" date="2013" name="Environ. Microbiol.">
        <title>Microbiota from the distal guts of lean and obese adolescents exhibit partial functional redundancy besides clear differences in community structure.</title>
        <authorList>
            <person name="Ferrer M."/>
            <person name="Ruiz A."/>
            <person name="Lanza F."/>
            <person name="Haange S.B."/>
            <person name="Oberbach A."/>
            <person name="Till H."/>
            <person name="Bargiela R."/>
            <person name="Campoy C."/>
            <person name="Segura M.T."/>
            <person name="Richter M."/>
            <person name="von Bergen M."/>
            <person name="Seifert J."/>
            <person name="Suarez A."/>
        </authorList>
    </citation>
    <scope>NUCLEOTIDE SEQUENCE</scope>
</reference>
<name>K1TCD9_9ZZZZ</name>
<evidence type="ECO:0000256" key="3">
    <source>
        <dbReference type="ARBA" id="ARBA00023237"/>
    </source>
</evidence>
<dbReference type="SUPFAM" id="SSF56935">
    <property type="entry name" value="Porins"/>
    <property type="match status" value="1"/>
</dbReference>
<sequence>DFINHLKIRGSYGLAGNDNVGADRFFYLSTVDKNANSYPFGSGQVAQPGMAEAMMGAPNATWEVSHKTDVGLDLEMFNGAIRLQADYFYEYRDNILLKRAQIPDIMGAPWGNTPWANLGIVENQGFDGMIEVSHTTSYGLYFALRGNVTFARNKIIEDDTAEALWSYQNTRGTRVGQPFGYVALGLFQSQEEIDSSPKQELGSYTVGDVKYKDINEDGVINAYDKVPIGYARTPEVMFGFGGTIAYKGFDLTVNFTGAGNTSTFFDSEGMWPFQLDYPGYNVVHEYFDNRFIPGGDSERNARAKYPVVHNGTSSNNYQASTLYQRDASYIKLKTAEIGYNFPKRIYAKMGLGGLRVFVNGNNLLCFDDLKVIDPESNYGTGGYPTQRALTLGIQATF</sequence>
<keyword evidence="2" id="KW-0472">Membrane</keyword>
<feature type="non-terminal residue" evidence="4">
    <location>
        <position position="1"/>
    </location>
</feature>